<feature type="region of interest" description="Disordered" evidence="2">
    <location>
        <begin position="36"/>
        <end position="61"/>
    </location>
</feature>
<dbReference type="AlphaFoldDB" id="A0A1N7AK58"/>
<evidence type="ECO:0000256" key="2">
    <source>
        <dbReference type="SAM" id="MobiDB-lite"/>
    </source>
</evidence>
<evidence type="ECO:0000313" key="3">
    <source>
        <dbReference type="EMBL" id="SIR39527.1"/>
    </source>
</evidence>
<feature type="region of interest" description="Disordered" evidence="2">
    <location>
        <begin position="1"/>
        <end position="23"/>
    </location>
</feature>
<keyword evidence="4" id="KW-1185">Reference proteome</keyword>
<protein>
    <recommendedName>
        <fullName evidence="5">DUF5320 domain-containing protein</fullName>
    </recommendedName>
</protein>
<dbReference type="STRING" id="56779.SAMN05421834_1244"/>
<reference evidence="4" key="1">
    <citation type="submission" date="2017-01" db="EMBL/GenBank/DDBJ databases">
        <authorList>
            <person name="Varghese N."/>
            <person name="Submissions S."/>
        </authorList>
    </citation>
    <scope>NUCLEOTIDE SEQUENCE [LARGE SCALE GENOMIC DNA]</scope>
    <source>
        <strain evidence="4">ATCC 700103</strain>
    </source>
</reference>
<dbReference type="Proteomes" id="UP000185669">
    <property type="component" value="Unassembled WGS sequence"/>
</dbReference>
<dbReference type="Pfam" id="PF17253">
    <property type="entry name" value="DUF5320"/>
    <property type="match status" value="1"/>
</dbReference>
<evidence type="ECO:0000256" key="1">
    <source>
        <dbReference type="SAM" id="Coils"/>
    </source>
</evidence>
<organism evidence="3 4">
    <name type="scientific">Halanaerobium kushneri</name>
    <dbReference type="NCBI Taxonomy" id="56779"/>
    <lineage>
        <taxon>Bacteria</taxon>
        <taxon>Bacillati</taxon>
        <taxon>Bacillota</taxon>
        <taxon>Clostridia</taxon>
        <taxon>Halanaerobiales</taxon>
        <taxon>Halanaerobiaceae</taxon>
        <taxon>Halanaerobium</taxon>
    </lineage>
</organism>
<feature type="compositionally biased region" description="Gly residues" evidence="2">
    <location>
        <begin position="40"/>
        <end position="56"/>
    </location>
</feature>
<dbReference type="EMBL" id="FTNC01000024">
    <property type="protein sequence ID" value="SIR39527.1"/>
    <property type="molecule type" value="Genomic_DNA"/>
</dbReference>
<feature type="compositionally biased region" description="Basic and acidic residues" evidence="2">
    <location>
        <begin position="1"/>
        <end position="10"/>
    </location>
</feature>
<gene>
    <name evidence="3" type="ORF">SAMN05421834_1244</name>
</gene>
<dbReference type="InterPro" id="IPR035205">
    <property type="entry name" value="DUF5320"/>
</dbReference>
<feature type="coiled-coil region" evidence="1">
    <location>
        <begin position="90"/>
        <end position="124"/>
    </location>
</feature>
<evidence type="ECO:0008006" key="5">
    <source>
        <dbReference type="Google" id="ProtNLM"/>
    </source>
</evidence>
<sequence>MPRGDRRGSEGRGPMTGRGLGYCAGNDQPGFAVDAAPQGAGRGFRNGAGRGPGFGRGRGKVRGRGMGYGFAAGRGAVNAPAGKEIDYDSEENKNREITRLENLANTLSSELEIVKKQIEDLKNN</sequence>
<evidence type="ECO:0000313" key="4">
    <source>
        <dbReference type="Proteomes" id="UP000185669"/>
    </source>
</evidence>
<accession>A0A1N7AK58</accession>
<dbReference type="RefSeq" id="WP_076545808.1">
    <property type="nucleotide sequence ID" value="NZ_FTNC01000024.1"/>
</dbReference>
<dbReference type="OrthoDB" id="9815278at2"/>
<keyword evidence="1" id="KW-0175">Coiled coil</keyword>
<name>A0A1N7AK58_9FIRM</name>
<proteinExistence type="predicted"/>